<feature type="chain" id="PRO_5046356792" evidence="5">
    <location>
        <begin position="19"/>
        <end position="288"/>
    </location>
</feature>
<proteinExistence type="predicted"/>
<keyword evidence="2 3" id="KW-1015">Disulfide bond</keyword>
<evidence type="ECO:0000313" key="7">
    <source>
        <dbReference type="EMBL" id="MEQ2298544.1"/>
    </source>
</evidence>
<feature type="domain" description="CUB" evidence="6">
    <location>
        <begin position="38"/>
        <end position="152"/>
    </location>
</feature>
<dbReference type="CDD" id="cd00041">
    <property type="entry name" value="CUB"/>
    <property type="match status" value="1"/>
</dbReference>
<evidence type="ECO:0000256" key="4">
    <source>
        <dbReference type="SAM" id="MobiDB-lite"/>
    </source>
</evidence>
<dbReference type="PANTHER" id="PTHR24251">
    <property type="entry name" value="OVOCHYMASE-RELATED"/>
    <property type="match status" value="1"/>
</dbReference>
<dbReference type="SMART" id="SM00042">
    <property type="entry name" value="CUB"/>
    <property type="match status" value="1"/>
</dbReference>
<dbReference type="EMBL" id="JAHRIP010047326">
    <property type="protein sequence ID" value="MEQ2298544.1"/>
    <property type="molecule type" value="Genomic_DNA"/>
</dbReference>
<dbReference type="InterPro" id="IPR000859">
    <property type="entry name" value="CUB_dom"/>
</dbReference>
<name>A0ABV0YXB0_9TELE</name>
<reference evidence="7 8" key="1">
    <citation type="submission" date="2021-06" db="EMBL/GenBank/DDBJ databases">
        <authorList>
            <person name="Palmer J.M."/>
        </authorList>
    </citation>
    <scope>NUCLEOTIDE SEQUENCE [LARGE SCALE GENOMIC DNA]</scope>
    <source>
        <strain evidence="7 8">AS_MEX2019</strain>
        <tissue evidence="7">Muscle</tissue>
    </source>
</reference>
<dbReference type="PANTHER" id="PTHR24251:SF26">
    <property type="entry name" value="NEUROPILIN AND TOLLOID-LIKE PROTEIN 2"/>
    <property type="match status" value="1"/>
</dbReference>
<accession>A0ABV0YXB0</accession>
<evidence type="ECO:0000259" key="6">
    <source>
        <dbReference type="PROSITE" id="PS01180"/>
    </source>
</evidence>
<gene>
    <name evidence="7" type="primary">NETO2</name>
    <name evidence="7" type="ORF">AMECASPLE_006298</name>
</gene>
<evidence type="ECO:0000256" key="3">
    <source>
        <dbReference type="PROSITE-ProRule" id="PRU00059"/>
    </source>
</evidence>
<keyword evidence="1" id="KW-0677">Repeat</keyword>
<protein>
    <submittedName>
        <fullName evidence="7">Neuropilin and tolloid-like protein 2</fullName>
    </submittedName>
</protein>
<evidence type="ECO:0000313" key="8">
    <source>
        <dbReference type="Proteomes" id="UP001469553"/>
    </source>
</evidence>
<sequence length="288" mass="31688">MHRAWILFFLIEEGFALAQRTKDSPGDPGGQGPNQNDCGTWVRNINGGVFMSPNYPNTYPPNKECVYILEALPRQRIQLAFDKNYYIEPSFECRFDHIEIRDGPFGFSPLIDRFCGGKNPGLVTSTGRFMWIKFTSDEELEGLGFRIKYTFIADPDFHLHVGGLLNPIPDCQFEIGGWDGIIRSNQVEEEERVKPGDALDCIWTIRAPPQSKTPLPPPPGGAQVVPRPAEIHSPSSVSWADPSASSRWDVPGTPSEEGVQEASGIDARATSTGSSRCGGAVALLRAPL</sequence>
<evidence type="ECO:0000256" key="5">
    <source>
        <dbReference type="SAM" id="SignalP"/>
    </source>
</evidence>
<dbReference type="SUPFAM" id="SSF49854">
    <property type="entry name" value="Spermadhesin, CUB domain"/>
    <property type="match status" value="1"/>
</dbReference>
<feature type="region of interest" description="Disordered" evidence="4">
    <location>
        <begin position="208"/>
        <end position="276"/>
    </location>
</feature>
<comment type="caution">
    <text evidence="3">Lacks conserved residue(s) required for the propagation of feature annotation.</text>
</comment>
<keyword evidence="5" id="KW-0732">Signal</keyword>
<evidence type="ECO:0000256" key="1">
    <source>
        <dbReference type="ARBA" id="ARBA00022737"/>
    </source>
</evidence>
<dbReference type="PROSITE" id="PS01180">
    <property type="entry name" value="CUB"/>
    <property type="match status" value="1"/>
</dbReference>
<organism evidence="7 8">
    <name type="scientific">Ameca splendens</name>
    <dbReference type="NCBI Taxonomy" id="208324"/>
    <lineage>
        <taxon>Eukaryota</taxon>
        <taxon>Metazoa</taxon>
        <taxon>Chordata</taxon>
        <taxon>Craniata</taxon>
        <taxon>Vertebrata</taxon>
        <taxon>Euteleostomi</taxon>
        <taxon>Actinopterygii</taxon>
        <taxon>Neopterygii</taxon>
        <taxon>Teleostei</taxon>
        <taxon>Neoteleostei</taxon>
        <taxon>Acanthomorphata</taxon>
        <taxon>Ovalentaria</taxon>
        <taxon>Atherinomorphae</taxon>
        <taxon>Cyprinodontiformes</taxon>
        <taxon>Goodeidae</taxon>
        <taxon>Ameca</taxon>
    </lineage>
</organism>
<comment type="caution">
    <text evidence="7">The sequence shown here is derived from an EMBL/GenBank/DDBJ whole genome shotgun (WGS) entry which is preliminary data.</text>
</comment>
<feature type="compositionally biased region" description="Low complexity" evidence="4">
    <location>
        <begin position="221"/>
        <end position="246"/>
    </location>
</feature>
<dbReference type="Proteomes" id="UP001469553">
    <property type="component" value="Unassembled WGS sequence"/>
</dbReference>
<dbReference type="Gene3D" id="2.60.120.290">
    <property type="entry name" value="Spermadhesin, CUB domain"/>
    <property type="match status" value="1"/>
</dbReference>
<dbReference type="InterPro" id="IPR035914">
    <property type="entry name" value="Sperma_CUB_dom_sf"/>
</dbReference>
<feature type="disulfide bond" evidence="3">
    <location>
        <begin position="38"/>
        <end position="65"/>
    </location>
</feature>
<feature type="signal peptide" evidence="5">
    <location>
        <begin position="1"/>
        <end position="18"/>
    </location>
</feature>
<keyword evidence="8" id="KW-1185">Reference proteome</keyword>
<evidence type="ECO:0000256" key="2">
    <source>
        <dbReference type="ARBA" id="ARBA00023157"/>
    </source>
</evidence>
<dbReference type="Pfam" id="PF00431">
    <property type="entry name" value="CUB"/>
    <property type="match status" value="1"/>
</dbReference>